<evidence type="ECO:0008006" key="4">
    <source>
        <dbReference type="Google" id="ProtNLM"/>
    </source>
</evidence>
<accession>A0AA88AZM5</accession>
<dbReference type="InterPro" id="IPR045026">
    <property type="entry name" value="LIMYB"/>
</dbReference>
<comment type="caution">
    <text evidence="2">The sequence shown here is derived from an EMBL/GenBank/DDBJ whole genome shotgun (WGS) entry which is preliminary data.</text>
</comment>
<dbReference type="Proteomes" id="UP001187192">
    <property type="component" value="Unassembled WGS sequence"/>
</dbReference>
<dbReference type="PANTHER" id="PTHR47584">
    <property type="match status" value="1"/>
</dbReference>
<evidence type="ECO:0000256" key="1">
    <source>
        <dbReference type="SAM" id="MobiDB-lite"/>
    </source>
</evidence>
<feature type="region of interest" description="Disordered" evidence="1">
    <location>
        <begin position="98"/>
        <end position="142"/>
    </location>
</feature>
<evidence type="ECO:0000313" key="2">
    <source>
        <dbReference type="EMBL" id="GMN53541.1"/>
    </source>
</evidence>
<dbReference type="AlphaFoldDB" id="A0AA88AZM5"/>
<organism evidence="2 3">
    <name type="scientific">Ficus carica</name>
    <name type="common">Common fig</name>
    <dbReference type="NCBI Taxonomy" id="3494"/>
    <lineage>
        <taxon>Eukaryota</taxon>
        <taxon>Viridiplantae</taxon>
        <taxon>Streptophyta</taxon>
        <taxon>Embryophyta</taxon>
        <taxon>Tracheophyta</taxon>
        <taxon>Spermatophyta</taxon>
        <taxon>Magnoliopsida</taxon>
        <taxon>eudicotyledons</taxon>
        <taxon>Gunneridae</taxon>
        <taxon>Pentapetalae</taxon>
        <taxon>rosids</taxon>
        <taxon>fabids</taxon>
        <taxon>Rosales</taxon>
        <taxon>Moraceae</taxon>
        <taxon>Ficeae</taxon>
        <taxon>Ficus</taxon>
    </lineage>
</organism>
<proteinExistence type="predicted"/>
<dbReference type="EMBL" id="BTGU01000047">
    <property type="protein sequence ID" value="GMN53541.1"/>
    <property type="molecule type" value="Genomic_DNA"/>
</dbReference>
<feature type="compositionally biased region" description="Basic and acidic residues" evidence="1">
    <location>
        <begin position="117"/>
        <end position="140"/>
    </location>
</feature>
<sequence>MKKIYHGWKVLQSHTGFEYDLVTDRVICSDDAWQSFIKVYKECNHLRHKGLWNKDLYYNVFEKNHAVGAFGFGSVTMGGDSTPSVEFDFSIDNSGTHPVLEEEIAPTNGGRQGTTRRRPDEASPSRSRESAGKRKQRDSTDEMTFSAMQEIINHFRDRSQSGTSSDQSSRKDHILDCMNIMKEMGIPQNQRTIIWHYFDAHPRLQHPFCQLDDDDRRALLTSLSILSRHRLIEFYVVDLFYFSFI</sequence>
<reference evidence="2" key="1">
    <citation type="submission" date="2023-07" db="EMBL/GenBank/DDBJ databases">
        <title>draft genome sequence of fig (Ficus carica).</title>
        <authorList>
            <person name="Takahashi T."/>
            <person name="Nishimura K."/>
        </authorList>
    </citation>
    <scope>NUCLEOTIDE SEQUENCE</scope>
</reference>
<dbReference type="PANTHER" id="PTHR47584:SF19">
    <property type="entry name" value="L10-INTERACTING MYB DOMAIN-CONTAINING PROTEIN-LIKE"/>
    <property type="match status" value="1"/>
</dbReference>
<name>A0AA88AZM5_FICCA</name>
<keyword evidence="3" id="KW-1185">Reference proteome</keyword>
<gene>
    <name evidence="2" type="ORF">TIFTF001_022679</name>
</gene>
<protein>
    <recommendedName>
        <fullName evidence="4">Myb/SANT-like domain-containing protein</fullName>
    </recommendedName>
</protein>
<evidence type="ECO:0000313" key="3">
    <source>
        <dbReference type="Proteomes" id="UP001187192"/>
    </source>
</evidence>